<dbReference type="PRINTS" id="PR00169">
    <property type="entry name" value="KCHANNEL"/>
</dbReference>
<dbReference type="Pfam" id="PF13576">
    <property type="entry name" value="Pentapeptide_3"/>
    <property type="match status" value="2"/>
</dbReference>
<name>A0A523S5E3_UNCAE</name>
<organism evidence="3 4">
    <name type="scientific">Aerophobetes bacterium</name>
    <dbReference type="NCBI Taxonomy" id="2030807"/>
    <lineage>
        <taxon>Bacteria</taxon>
        <taxon>Candidatus Aerophobota</taxon>
    </lineage>
</organism>
<feature type="transmembrane region" description="Helical" evidence="1">
    <location>
        <begin position="291"/>
        <end position="308"/>
    </location>
</feature>
<evidence type="ECO:0000256" key="1">
    <source>
        <dbReference type="SAM" id="Phobius"/>
    </source>
</evidence>
<dbReference type="InterPro" id="IPR001646">
    <property type="entry name" value="5peptide_repeat"/>
</dbReference>
<feature type="transmembrane region" description="Helical" evidence="1">
    <location>
        <begin position="329"/>
        <end position="345"/>
    </location>
</feature>
<accession>A0A523S5E3</accession>
<dbReference type="Pfam" id="PF07885">
    <property type="entry name" value="Ion_trans_2"/>
    <property type="match status" value="1"/>
</dbReference>
<reference evidence="3 4" key="1">
    <citation type="submission" date="2019-03" db="EMBL/GenBank/DDBJ databases">
        <title>Metabolic potential of uncultured bacteria and archaea associated with petroleum seepage in deep-sea sediments.</title>
        <authorList>
            <person name="Dong X."/>
            <person name="Hubert C."/>
        </authorList>
    </citation>
    <scope>NUCLEOTIDE SEQUENCE [LARGE SCALE GENOMIC DNA]</scope>
    <source>
        <strain evidence="3">E44_bin7</strain>
    </source>
</reference>
<comment type="caution">
    <text evidence="3">The sequence shown here is derived from an EMBL/GenBank/DDBJ whole genome shotgun (WGS) entry which is preliminary data.</text>
</comment>
<keyword evidence="1" id="KW-1133">Transmembrane helix</keyword>
<dbReference type="SUPFAM" id="SSF141571">
    <property type="entry name" value="Pentapeptide repeat-like"/>
    <property type="match status" value="1"/>
</dbReference>
<dbReference type="Proteomes" id="UP000316360">
    <property type="component" value="Unassembled WGS sequence"/>
</dbReference>
<evidence type="ECO:0000313" key="4">
    <source>
        <dbReference type="Proteomes" id="UP000316360"/>
    </source>
</evidence>
<dbReference type="SUPFAM" id="SSF81324">
    <property type="entry name" value="Voltage-gated potassium channels"/>
    <property type="match status" value="1"/>
</dbReference>
<sequence length="380" mass="44155">MPETQKCQFKSKIIEDYTCPEPALKNSEKGYCIFHEPSEDKNIKNFSEGIKRKIDKKDYDFRGYWFPEEETHLEEPAFEWRITFTNFTFETLALFAESIFKGYAYFSGATFEKGADFRDSTLEKRAVFPSSTFKERVYFGFIFDFGSTFKDMAIFNGAAFEKGADFARTTFEGVADFTGATFRDAVFTAATFEKAADFRNSSFVYADFAASTFKEIVRLDHVRFKIPSHADVLFRKAKVLWHEQGNYVEEGKCHYQEMDYIRKQKNWFVRYILANLFHRLLYGYGEKPFWIFAWCAGLIIFSSVIYWISKGVLKIVGVRAVPVEDYWNSLYFSVVTFTTLGYGDFRPIGKVKILASIEAILGIFFVALFIFTFARRTAGR</sequence>
<dbReference type="InterPro" id="IPR013099">
    <property type="entry name" value="K_chnl_dom"/>
</dbReference>
<keyword evidence="1" id="KW-0472">Membrane</keyword>
<dbReference type="Gene3D" id="1.10.287.70">
    <property type="match status" value="1"/>
</dbReference>
<evidence type="ECO:0000313" key="3">
    <source>
        <dbReference type="EMBL" id="TET13252.1"/>
    </source>
</evidence>
<evidence type="ECO:0000259" key="2">
    <source>
        <dbReference type="Pfam" id="PF07885"/>
    </source>
</evidence>
<dbReference type="AlphaFoldDB" id="A0A523S5E3"/>
<feature type="transmembrane region" description="Helical" evidence="1">
    <location>
        <begin position="351"/>
        <end position="374"/>
    </location>
</feature>
<dbReference type="EMBL" id="SOKJ01000017">
    <property type="protein sequence ID" value="TET13252.1"/>
    <property type="molecule type" value="Genomic_DNA"/>
</dbReference>
<proteinExistence type="predicted"/>
<protein>
    <recommendedName>
        <fullName evidence="2">Potassium channel domain-containing protein</fullName>
    </recommendedName>
</protein>
<dbReference type="Gene3D" id="2.160.20.80">
    <property type="entry name" value="E3 ubiquitin-protein ligase SopA"/>
    <property type="match status" value="1"/>
</dbReference>
<keyword evidence="1" id="KW-0812">Transmembrane</keyword>
<feature type="domain" description="Potassium channel" evidence="2">
    <location>
        <begin position="295"/>
        <end position="376"/>
    </location>
</feature>
<gene>
    <name evidence="3" type="ORF">E3J84_00305</name>
</gene>